<accession>A0ACC3TK69</accession>
<gene>
    <name evidence="1" type="ORF">V1517DRAFT_354025</name>
</gene>
<comment type="caution">
    <text evidence="1">The sequence shown here is derived from an EMBL/GenBank/DDBJ whole genome shotgun (WGS) entry which is preliminary data.</text>
</comment>
<reference evidence="2" key="1">
    <citation type="journal article" date="2024" name="Front. Bioeng. Biotechnol.">
        <title>Genome-scale model development and genomic sequencing of the oleaginous clade Lipomyces.</title>
        <authorList>
            <person name="Czajka J.J."/>
            <person name="Han Y."/>
            <person name="Kim J."/>
            <person name="Mondo S.J."/>
            <person name="Hofstad B.A."/>
            <person name="Robles A."/>
            <person name="Haridas S."/>
            <person name="Riley R."/>
            <person name="LaButti K."/>
            <person name="Pangilinan J."/>
            <person name="Andreopoulos W."/>
            <person name="Lipzen A."/>
            <person name="Yan J."/>
            <person name="Wang M."/>
            <person name="Ng V."/>
            <person name="Grigoriev I.V."/>
            <person name="Spatafora J.W."/>
            <person name="Magnuson J.K."/>
            <person name="Baker S.E."/>
            <person name="Pomraning K.R."/>
        </authorList>
    </citation>
    <scope>NUCLEOTIDE SEQUENCE [LARGE SCALE GENOMIC DNA]</scope>
    <source>
        <strain evidence="2">CBS 10300</strain>
    </source>
</reference>
<sequence length="219" mass="24424">MRHFVQLTSLPPPGQTWLIFILCVLLDTVQSQNDDSPFQRRLPKGTVLLPIEASYHARRSGLVKEFDVLAHSTFETPYNDRWKFSYLANISLGTPPQTVALQLDSKSANIWVQSSENPACRQADLEFCAITKTYNRVRSTTANSTHLEGQLQYEDSTYARVHAVQDVATIGDQQLPSLIFGISSESTAVYGRLGLRQSEQTGSAGPDTLQNKLLEYGVF</sequence>
<evidence type="ECO:0000313" key="2">
    <source>
        <dbReference type="Proteomes" id="UP001489719"/>
    </source>
</evidence>
<protein>
    <submittedName>
        <fullName evidence="1">Aspartic peptidase domain-containing protein</fullName>
    </submittedName>
</protein>
<organism evidence="1 2">
    <name type="scientific">Lipomyces orientalis</name>
    <dbReference type="NCBI Taxonomy" id="1233043"/>
    <lineage>
        <taxon>Eukaryota</taxon>
        <taxon>Fungi</taxon>
        <taxon>Dikarya</taxon>
        <taxon>Ascomycota</taxon>
        <taxon>Saccharomycotina</taxon>
        <taxon>Lipomycetes</taxon>
        <taxon>Lipomycetales</taxon>
        <taxon>Lipomycetaceae</taxon>
        <taxon>Lipomyces</taxon>
    </lineage>
</organism>
<proteinExistence type="predicted"/>
<dbReference type="Proteomes" id="UP001489719">
    <property type="component" value="Unassembled WGS sequence"/>
</dbReference>
<dbReference type="EMBL" id="MU970108">
    <property type="protein sequence ID" value="KAK9321060.1"/>
    <property type="molecule type" value="Genomic_DNA"/>
</dbReference>
<name>A0ACC3TK69_9ASCO</name>
<evidence type="ECO:0000313" key="1">
    <source>
        <dbReference type="EMBL" id="KAK9321060.1"/>
    </source>
</evidence>
<keyword evidence="2" id="KW-1185">Reference proteome</keyword>